<keyword evidence="3" id="KW-1185">Reference proteome</keyword>
<reference evidence="2" key="1">
    <citation type="submission" date="2022-12" db="EMBL/GenBank/DDBJ databases">
        <authorList>
            <person name="Alioto T."/>
            <person name="Alioto T."/>
            <person name="Gomez Garrido J."/>
        </authorList>
    </citation>
    <scope>NUCLEOTIDE SEQUENCE</scope>
</reference>
<feature type="region of interest" description="Disordered" evidence="1">
    <location>
        <begin position="1"/>
        <end position="30"/>
    </location>
</feature>
<evidence type="ECO:0000313" key="2">
    <source>
        <dbReference type="EMBL" id="CAI5789115.1"/>
    </source>
</evidence>
<name>A0AA35PKD5_9SAUR</name>
<accession>A0AA35PKD5</accession>
<feature type="compositionally biased region" description="Basic and acidic residues" evidence="1">
    <location>
        <begin position="171"/>
        <end position="189"/>
    </location>
</feature>
<feature type="compositionally biased region" description="Basic residues" evidence="1">
    <location>
        <begin position="152"/>
        <end position="164"/>
    </location>
</feature>
<dbReference type="EMBL" id="OX395137">
    <property type="protein sequence ID" value="CAI5789115.1"/>
    <property type="molecule type" value="Genomic_DNA"/>
</dbReference>
<sequence length="223" mass="25454">MIQNERKSSRQVASAPVRLGGARLQATPTRANPEIKLAKSFFAGVAVVALLGEPGGRAKLPSATSPQEALAGLFFSSTSRGAEKTSKEGEGARHEQERETERDPLSSAELSSSLFVFERRQFKGISPRRGARARERDQSAQPKSGHLSPRERARRRQKRRRRSKLCNGEPPSERETPLPREETEGERRSRLWRGCGGRWCRESEEEEEESRRRRRFCWHRRFC</sequence>
<dbReference type="AlphaFoldDB" id="A0AA35PKD5"/>
<feature type="region of interest" description="Disordered" evidence="1">
    <location>
        <begin position="71"/>
        <end position="109"/>
    </location>
</feature>
<gene>
    <name evidence="2" type="ORF">PODLI_1B013928</name>
</gene>
<feature type="region of interest" description="Disordered" evidence="1">
    <location>
        <begin position="125"/>
        <end position="191"/>
    </location>
</feature>
<feature type="compositionally biased region" description="Basic and acidic residues" evidence="1">
    <location>
        <begin position="81"/>
        <end position="104"/>
    </location>
</feature>
<dbReference type="Proteomes" id="UP001178461">
    <property type="component" value="Chromosome 12"/>
</dbReference>
<evidence type="ECO:0000256" key="1">
    <source>
        <dbReference type="SAM" id="MobiDB-lite"/>
    </source>
</evidence>
<organism evidence="2 3">
    <name type="scientific">Podarcis lilfordi</name>
    <name type="common">Lilford's wall lizard</name>
    <dbReference type="NCBI Taxonomy" id="74358"/>
    <lineage>
        <taxon>Eukaryota</taxon>
        <taxon>Metazoa</taxon>
        <taxon>Chordata</taxon>
        <taxon>Craniata</taxon>
        <taxon>Vertebrata</taxon>
        <taxon>Euteleostomi</taxon>
        <taxon>Lepidosauria</taxon>
        <taxon>Squamata</taxon>
        <taxon>Bifurcata</taxon>
        <taxon>Unidentata</taxon>
        <taxon>Episquamata</taxon>
        <taxon>Laterata</taxon>
        <taxon>Lacertibaenia</taxon>
        <taxon>Lacertidae</taxon>
        <taxon>Podarcis</taxon>
    </lineage>
</organism>
<evidence type="ECO:0000313" key="3">
    <source>
        <dbReference type="Proteomes" id="UP001178461"/>
    </source>
</evidence>
<proteinExistence type="predicted"/>
<protein>
    <submittedName>
        <fullName evidence="2">Uncharacterized protein</fullName>
    </submittedName>
</protein>